<keyword evidence="3" id="KW-1185">Reference proteome</keyword>
<name>A0A1D1V8G8_RAMVA</name>
<dbReference type="Proteomes" id="UP000186922">
    <property type="component" value="Unassembled WGS sequence"/>
</dbReference>
<feature type="region of interest" description="Disordered" evidence="1">
    <location>
        <begin position="1"/>
        <end position="23"/>
    </location>
</feature>
<dbReference type="EMBL" id="BDGG01000003">
    <property type="protein sequence ID" value="GAU94808.1"/>
    <property type="molecule type" value="Genomic_DNA"/>
</dbReference>
<accession>A0A1D1V8G8</accession>
<evidence type="ECO:0000313" key="3">
    <source>
        <dbReference type="Proteomes" id="UP000186922"/>
    </source>
</evidence>
<evidence type="ECO:0000313" key="2">
    <source>
        <dbReference type="EMBL" id="GAU94808.1"/>
    </source>
</evidence>
<comment type="caution">
    <text evidence="2">The sequence shown here is derived from an EMBL/GenBank/DDBJ whole genome shotgun (WGS) entry which is preliminary data.</text>
</comment>
<sequence>MTHTPSTSPGVLSTQQATNTPKPVVPVVRTATTSSFASTTARKPQLQKNNEVLQNVRPVAIRGTRQADEKTIGAHPLRARDSPRRDFAIRDPHVNGKR</sequence>
<dbReference type="AlphaFoldDB" id="A0A1D1V8G8"/>
<protein>
    <submittedName>
        <fullName evidence="2">Uncharacterized protein</fullName>
    </submittedName>
</protein>
<evidence type="ECO:0000256" key="1">
    <source>
        <dbReference type="SAM" id="MobiDB-lite"/>
    </source>
</evidence>
<gene>
    <name evidence="2" type="primary">RvY_06520-1</name>
    <name evidence="2" type="synonym">RvY_06520.1</name>
    <name evidence="2" type="ORF">RvY_06520</name>
</gene>
<organism evidence="2 3">
    <name type="scientific">Ramazzottius varieornatus</name>
    <name type="common">Water bear</name>
    <name type="synonym">Tardigrade</name>
    <dbReference type="NCBI Taxonomy" id="947166"/>
    <lineage>
        <taxon>Eukaryota</taxon>
        <taxon>Metazoa</taxon>
        <taxon>Ecdysozoa</taxon>
        <taxon>Tardigrada</taxon>
        <taxon>Eutardigrada</taxon>
        <taxon>Parachela</taxon>
        <taxon>Hypsibioidea</taxon>
        <taxon>Ramazzottiidae</taxon>
        <taxon>Ramazzottius</taxon>
    </lineage>
</organism>
<reference evidence="2 3" key="1">
    <citation type="journal article" date="2016" name="Nat. Commun.">
        <title>Extremotolerant tardigrade genome and improved radiotolerance of human cultured cells by tardigrade-unique protein.</title>
        <authorList>
            <person name="Hashimoto T."/>
            <person name="Horikawa D.D."/>
            <person name="Saito Y."/>
            <person name="Kuwahara H."/>
            <person name="Kozuka-Hata H."/>
            <person name="Shin-I T."/>
            <person name="Minakuchi Y."/>
            <person name="Ohishi K."/>
            <person name="Motoyama A."/>
            <person name="Aizu T."/>
            <person name="Enomoto A."/>
            <person name="Kondo K."/>
            <person name="Tanaka S."/>
            <person name="Hara Y."/>
            <person name="Koshikawa S."/>
            <person name="Sagara H."/>
            <person name="Miura T."/>
            <person name="Yokobori S."/>
            <person name="Miyagawa K."/>
            <person name="Suzuki Y."/>
            <person name="Kubo T."/>
            <person name="Oyama M."/>
            <person name="Kohara Y."/>
            <person name="Fujiyama A."/>
            <person name="Arakawa K."/>
            <person name="Katayama T."/>
            <person name="Toyoda A."/>
            <person name="Kunieda T."/>
        </authorList>
    </citation>
    <scope>NUCLEOTIDE SEQUENCE [LARGE SCALE GENOMIC DNA]</scope>
    <source>
        <strain evidence="2 3">YOKOZUNA-1</strain>
    </source>
</reference>
<feature type="region of interest" description="Disordered" evidence="1">
    <location>
        <begin position="63"/>
        <end position="98"/>
    </location>
</feature>
<proteinExistence type="predicted"/>
<feature type="compositionally biased region" description="Polar residues" evidence="1">
    <location>
        <begin position="1"/>
        <end position="21"/>
    </location>
</feature>
<feature type="compositionally biased region" description="Basic and acidic residues" evidence="1">
    <location>
        <begin position="65"/>
        <end position="98"/>
    </location>
</feature>